<sequence length="133" mass="14451">MPSCGLRPRKSDFGHGVKQIAIFLRLAYEPSRSSSSRQTRRSPIGSSSFPNRGLYTTNQVSLPGGSLFDFGSYTSHVLKRTSLSGYVITSSLTIRPSIGNLLPPSDNISPSSSDAPPSQAAKLQLRNKRHRFG</sequence>
<feature type="compositionally biased region" description="Low complexity" evidence="1">
    <location>
        <begin position="103"/>
        <end position="118"/>
    </location>
</feature>
<evidence type="ECO:0000313" key="2">
    <source>
        <dbReference type="EMBL" id="KAK0387895.1"/>
    </source>
</evidence>
<comment type="caution">
    <text evidence="2">The sequence shown here is derived from an EMBL/GenBank/DDBJ whole genome shotgun (WGS) entry which is preliminary data.</text>
</comment>
<dbReference type="EMBL" id="JAPDFR010000003">
    <property type="protein sequence ID" value="KAK0387895.1"/>
    <property type="molecule type" value="Genomic_DNA"/>
</dbReference>
<evidence type="ECO:0000256" key="1">
    <source>
        <dbReference type="SAM" id="MobiDB-lite"/>
    </source>
</evidence>
<reference evidence="2" key="1">
    <citation type="submission" date="2022-10" db="EMBL/GenBank/DDBJ databases">
        <title>Determination and structural analysis of whole genome sequence of Sarocladium strictum F4-1.</title>
        <authorList>
            <person name="Hu L."/>
            <person name="Jiang Y."/>
        </authorList>
    </citation>
    <scope>NUCLEOTIDE SEQUENCE</scope>
    <source>
        <strain evidence="2">F4-1</strain>
    </source>
</reference>
<feature type="compositionally biased region" description="Polar residues" evidence="1">
    <location>
        <begin position="44"/>
        <end position="55"/>
    </location>
</feature>
<accession>A0AA39GIB1</accession>
<evidence type="ECO:0000313" key="3">
    <source>
        <dbReference type="Proteomes" id="UP001175261"/>
    </source>
</evidence>
<feature type="region of interest" description="Disordered" evidence="1">
    <location>
        <begin position="96"/>
        <end position="133"/>
    </location>
</feature>
<gene>
    <name evidence="2" type="ORF">NLU13_4140</name>
</gene>
<proteinExistence type="predicted"/>
<organism evidence="2 3">
    <name type="scientific">Sarocladium strictum</name>
    <name type="common">Black bundle disease fungus</name>
    <name type="synonym">Acremonium strictum</name>
    <dbReference type="NCBI Taxonomy" id="5046"/>
    <lineage>
        <taxon>Eukaryota</taxon>
        <taxon>Fungi</taxon>
        <taxon>Dikarya</taxon>
        <taxon>Ascomycota</taxon>
        <taxon>Pezizomycotina</taxon>
        <taxon>Sordariomycetes</taxon>
        <taxon>Hypocreomycetidae</taxon>
        <taxon>Hypocreales</taxon>
        <taxon>Sarocladiaceae</taxon>
        <taxon>Sarocladium</taxon>
    </lineage>
</organism>
<protein>
    <submittedName>
        <fullName evidence="2">Uncharacterized protein</fullName>
    </submittedName>
</protein>
<name>A0AA39GIB1_SARSR</name>
<keyword evidence="3" id="KW-1185">Reference proteome</keyword>
<dbReference type="AlphaFoldDB" id="A0AA39GIB1"/>
<dbReference type="Proteomes" id="UP001175261">
    <property type="component" value="Unassembled WGS sequence"/>
</dbReference>
<feature type="region of interest" description="Disordered" evidence="1">
    <location>
        <begin position="30"/>
        <end position="55"/>
    </location>
</feature>